<proteinExistence type="predicted"/>
<dbReference type="GO" id="GO:0005975">
    <property type="term" value="P:carbohydrate metabolic process"/>
    <property type="evidence" value="ECO:0007669"/>
    <property type="project" value="InterPro"/>
</dbReference>
<reference evidence="5 6" key="1">
    <citation type="submission" date="2021-10" db="EMBL/GenBank/DDBJ databases">
        <title>Anaerobic single-cell dispensing facilitates the cultivation of human gut bacteria.</title>
        <authorList>
            <person name="Afrizal A."/>
        </authorList>
    </citation>
    <scope>NUCLEOTIDE SEQUENCE [LARGE SCALE GENOMIC DNA]</scope>
    <source>
        <strain evidence="5 6">CLA-AA-H270</strain>
    </source>
</reference>
<sequence>MKKFWQRLVLFGLTGAFFVSCISCSAANTASKVPILMYHNLTNDPSAVTSMTITGERFQEDMEYLEYNGYTPLLSADLIDIRAGKEAMPERPVMITFDDGYRSNYDIAYPILQKTGMKAVIALIGKSIRANDNTEANRFFLKWDEAAEMADSGLVELASHTYNLHNPQYGGLTAPDGINGIQRLKGESQAAYNKRVGEDLKQSIDLITQNTSQKNVLFFAYPFGARDGWMQPLLQKNGIQVSVLTNTGTASIRRGLTDLPRYRITMDTKLSDILPANPNASHDITVRAHMPTMIKNEKIRQEVARHLPAQERTIKIPKSYT</sequence>
<dbReference type="EMBL" id="JAJEPX010000017">
    <property type="protein sequence ID" value="MCC2176864.1"/>
    <property type="molecule type" value="Genomic_DNA"/>
</dbReference>
<dbReference type="CDD" id="cd10918">
    <property type="entry name" value="CE4_NodB_like_5s_6s"/>
    <property type="match status" value="1"/>
</dbReference>
<dbReference type="PANTHER" id="PTHR34216:SF3">
    <property type="entry name" value="POLY-BETA-1,6-N-ACETYL-D-GLUCOSAMINE N-DEACETYLASE"/>
    <property type="match status" value="1"/>
</dbReference>
<dbReference type="SUPFAM" id="SSF88713">
    <property type="entry name" value="Glycoside hydrolase/deacetylase"/>
    <property type="match status" value="1"/>
</dbReference>
<dbReference type="PANTHER" id="PTHR34216">
    <property type="match status" value="1"/>
</dbReference>
<dbReference type="RefSeq" id="WP_195386308.1">
    <property type="nucleotide sequence ID" value="NZ_DBFWFK010000080.1"/>
</dbReference>
<dbReference type="AlphaFoldDB" id="A0AAW4W1U6"/>
<dbReference type="InterPro" id="IPR051398">
    <property type="entry name" value="Polysacch_Deacetylase"/>
</dbReference>
<dbReference type="GO" id="GO:0005576">
    <property type="term" value="C:extracellular region"/>
    <property type="evidence" value="ECO:0007669"/>
    <property type="project" value="UniProtKB-SubCell"/>
</dbReference>
<dbReference type="Gene3D" id="3.20.20.370">
    <property type="entry name" value="Glycoside hydrolase/deacetylase"/>
    <property type="match status" value="1"/>
</dbReference>
<feature type="domain" description="NodB homology" evidence="4">
    <location>
        <begin position="91"/>
        <end position="321"/>
    </location>
</feature>
<accession>A0AAW4W1U6</accession>
<dbReference type="Pfam" id="PF01522">
    <property type="entry name" value="Polysacc_deac_1"/>
    <property type="match status" value="1"/>
</dbReference>
<comment type="caution">
    <text evidence="5">The sequence shown here is derived from an EMBL/GenBank/DDBJ whole genome shotgun (WGS) entry which is preliminary data.</text>
</comment>
<evidence type="ECO:0000259" key="4">
    <source>
        <dbReference type="PROSITE" id="PS51677"/>
    </source>
</evidence>
<protein>
    <submittedName>
        <fullName evidence="5">Polysaccharide deacetylase family protein</fullName>
    </submittedName>
</protein>
<evidence type="ECO:0000256" key="1">
    <source>
        <dbReference type="ARBA" id="ARBA00004613"/>
    </source>
</evidence>
<dbReference type="InterPro" id="IPR011330">
    <property type="entry name" value="Glyco_hydro/deAcase_b/a-brl"/>
</dbReference>
<feature type="signal peptide" evidence="3">
    <location>
        <begin position="1"/>
        <end position="26"/>
    </location>
</feature>
<dbReference type="PROSITE" id="PS51257">
    <property type="entry name" value="PROKAR_LIPOPROTEIN"/>
    <property type="match status" value="1"/>
</dbReference>
<dbReference type="PROSITE" id="PS51677">
    <property type="entry name" value="NODB"/>
    <property type="match status" value="1"/>
</dbReference>
<evidence type="ECO:0000313" key="6">
    <source>
        <dbReference type="Proteomes" id="UP001298753"/>
    </source>
</evidence>
<comment type="subcellular location">
    <subcellularLocation>
        <location evidence="1">Secreted</location>
    </subcellularLocation>
</comment>
<organism evidence="5 6">
    <name type="scientific">Agathobaculum butyriciproducens</name>
    <dbReference type="NCBI Taxonomy" id="1628085"/>
    <lineage>
        <taxon>Bacteria</taxon>
        <taxon>Bacillati</taxon>
        <taxon>Bacillota</taxon>
        <taxon>Clostridia</taxon>
        <taxon>Eubacteriales</taxon>
        <taxon>Butyricicoccaceae</taxon>
        <taxon>Agathobaculum</taxon>
    </lineage>
</organism>
<keyword evidence="2 3" id="KW-0732">Signal</keyword>
<keyword evidence="6" id="KW-1185">Reference proteome</keyword>
<evidence type="ECO:0000313" key="5">
    <source>
        <dbReference type="EMBL" id="MCC2176864.1"/>
    </source>
</evidence>
<name>A0AAW4W1U6_9FIRM</name>
<gene>
    <name evidence="5" type="ORF">LKD22_06950</name>
</gene>
<evidence type="ECO:0000256" key="3">
    <source>
        <dbReference type="SAM" id="SignalP"/>
    </source>
</evidence>
<dbReference type="GeneID" id="98660810"/>
<dbReference type="InterPro" id="IPR002509">
    <property type="entry name" value="NODB_dom"/>
</dbReference>
<dbReference type="GO" id="GO:0016810">
    <property type="term" value="F:hydrolase activity, acting on carbon-nitrogen (but not peptide) bonds"/>
    <property type="evidence" value="ECO:0007669"/>
    <property type="project" value="InterPro"/>
</dbReference>
<evidence type="ECO:0000256" key="2">
    <source>
        <dbReference type="ARBA" id="ARBA00022729"/>
    </source>
</evidence>
<dbReference type="Proteomes" id="UP001298753">
    <property type="component" value="Unassembled WGS sequence"/>
</dbReference>
<feature type="chain" id="PRO_5043487339" evidence="3">
    <location>
        <begin position="27"/>
        <end position="321"/>
    </location>
</feature>